<name>A0A9E8MVH7_9FLAO</name>
<protein>
    <submittedName>
        <fullName evidence="1">DUF3078 domain-containing protein</fullName>
    </submittedName>
</protein>
<organism evidence="1 2">
    <name type="scientific">Lacinutrix neustonica</name>
    <dbReference type="NCBI Taxonomy" id="2980107"/>
    <lineage>
        <taxon>Bacteria</taxon>
        <taxon>Pseudomonadati</taxon>
        <taxon>Bacteroidota</taxon>
        <taxon>Flavobacteriia</taxon>
        <taxon>Flavobacteriales</taxon>
        <taxon>Flavobacteriaceae</taxon>
        <taxon>Lacinutrix</taxon>
    </lineage>
</organism>
<dbReference type="KEGG" id="lnu:N7U66_18325"/>
<evidence type="ECO:0000313" key="2">
    <source>
        <dbReference type="Proteomes" id="UP001164705"/>
    </source>
</evidence>
<proteinExistence type="predicted"/>
<gene>
    <name evidence="1" type="ORF">N7U66_18325</name>
</gene>
<dbReference type="Proteomes" id="UP001164705">
    <property type="component" value="Chromosome"/>
</dbReference>
<reference evidence="1" key="1">
    <citation type="submission" date="2022-11" db="EMBL/GenBank/DDBJ databases">
        <title>Lacinutrix neustonica HL-RS19T sp. nov., isolated from the surface microlayer sample of brackish Lake Shihwa.</title>
        <authorList>
            <person name="Choi J.Y."/>
            <person name="Hwang C.Y."/>
        </authorList>
    </citation>
    <scope>NUCLEOTIDE SEQUENCE</scope>
    <source>
        <strain evidence="1">HL-RS19</strain>
    </source>
</reference>
<dbReference type="EMBL" id="CP113088">
    <property type="protein sequence ID" value="WAC01816.1"/>
    <property type="molecule type" value="Genomic_DNA"/>
</dbReference>
<dbReference type="AlphaFoldDB" id="A0A9E8MVH7"/>
<dbReference type="RefSeq" id="WP_267676414.1">
    <property type="nucleotide sequence ID" value="NZ_CP113088.1"/>
</dbReference>
<keyword evidence="2" id="KW-1185">Reference proteome</keyword>
<evidence type="ECO:0000313" key="1">
    <source>
        <dbReference type="EMBL" id="WAC01816.1"/>
    </source>
</evidence>
<sequence length="320" mass="36391">MAITFAQLSLAQAPIVTVKNDTVNLTSKDTVKTTSPWKQTNVGSLDINEVTFVNWNAGGSNSISALTGLVSNLKYKYKHLNWNNLMRVRYGVNKQENQRLRKTEDEFELSSTLGYRKDTITNWYYSARFNFKTQLTNGYKYPDRENEISRLMAPGYLFIGGGAEYGKNLEKLSLYISPLTIKGTFVLDKTLSNTGAFGVTPAVYDAEGHVLKEGERVRTEMGILFTSTFETEVFENIQIKNVFSSYTDYLKDFGNIDIDWELVLNLKVNHYVRATLGSHIKYDNDIKVQEETEVKDVFVERGAKLQWKQLLGVGVIIEFS</sequence>
<accession>A0A9E8MVH7</accession>
<dbReference type="InterPro" id="IPR021428">
    <property type="entry name" value="DUF3078"/>
</dbReference>
<dbReference type="Pfam" id="PF11276">
    <property type="entry name" value="DUF3078"/>
    <property type="match status" value="1"/>
</dbReference>